<keyword evidence="2" id="KW-0812">Transmembrane</keyword>
<evidence type="ECO:0000313" key="3">
    <source>
        <dbReference type="EMBL" id="ASU82379.1"/>
    </source>
</evidence>
<evidence type="ECO:0000256" key="2">
    <source>
        <dbReference type="SAM" id="Phobius"/>
    </source>
</evidence>
<feature type="transmembrane region" description="Helical" evidence="2">
    <location>
        <begin position="30"/>
        <end position="56"/>
    </location>
</feature>
<feature type="transmembrane region" description="Helical" evidence="2">
    <location>
        <begin position="76"/>
        <end position="98"/>
    </location>
</feature>
<dbReference type="Proteomes" id="UP000215005">
    <property type="component" value="Chromosome"/>
</dbReference>
<dbReference type="KEGG" id="ngv:CDO52_05875"/>
<dbReference type="EMBL" id="CP022753">
    <property type="protein sequence ID" value="ASU82379.1"/>
    <property type="molecule type" value="Genomic_DNA"/>
</dbReference>
<dbReference type="AlphaFoldDB" id="A0A223S2Y1"/>
<feature type="transmembrane region" description="Helical" evidence="2">
    <location>
        <begin position="105"/>
        <end position="123"/>
    </location>
</feature>
<feature type="transmembrane region" description="Helical" evidence="2">
    <location>
        <begin position="135"/>
        <end position="157"/>
    </location>
</feature>
<reference evidence="3 4" key="1">
    <citation type="submission" date="2017-08" db="EMBL/GenBank/DDBJ databases">
        <title>The complete genome sequence of Nocardiopsis gilva YIM 90087.</title>
        <authorList>
            <person name="Yin M."/>
            <person name="Tang S."/>
        </authorList>
    </citation>
    <scope>NUCLEOTIDE SEQUENCE [LARGE SCALE GENOMIC DNA]</scope>
    <source>
        <strain evidence="3 4">YIM 90087</strain>
    </source>
</reference>
<sequence>MGAMTVFGAVSGGTGMSEYGNDRRINVTRLWSGGLATAVVAGLVILVGALVARGVLQIPVLAPEEAGYFGDAGTGVYAAMAAAAALIATALLHLLLLSAPRPMTFFGWIVGLATIVAAVSPFTQSAPLASQIATGVINAVTGIAIVSLLSSVGWSSVRLNRGARRTHREDGTVPGTGYSSGYRDATERPTRPYDGRHRNYDPDADTRIERD</sequence>
<organism evidence="3 4">
    <name type="scientific">Nocardiopsis gilva YIM 90087</name>
    <dbReference type="NCBI Taxonomy" id="1235441"/>
    <lineage>
        <taxon>Bacteria</taxon>
        <taxon>Bacillati</taxon>
        <taxon>Actinomycetota</taxon>
        <taxon>Actinomycetes</taxon>
        <taxon>Streptosporangiales</taxon>
        <taxon>Nocardiopsidaceae</taxon>
        <taxon>Nocardiopsis</taxon>
    </lineage>
</organism>
<dbReference type="InterPro" id="IPR045713">
    <property type="entry name" value="DUF6069"/>
</dbReference>
<feature type="compositionally biased region" description="Basic and acidic residues" evidence="1">
    <location>
        <begin position="184"/>
        <end position="211"/>
    </location>
</feature>
<keyword evidence="4" id="KW-1185">Reference proteome</keyword>
<feature type="region of interest" description="Disordered" evidence="1">
    <location>
        <begin position="163"/>
        <end position="211"/>
    </location>
</feature>
<keyword evidence="2" id="KW-0472">Membrane</keyword>
<protein>
    <submittedName>
        <fullName evidence="3">Uncharacterized protein</fullName>
    </submittedName>
</protein>
<accession>A0A223S2Y1</accession>
<dbReference type="OrthoDB" id="4868427at2"/>
<gene>
    <name evidence="3" type="ORF">CDO52_05875</name>
</gene>
<evidence type="ECO:0000313" key="4">
    <source>
        <dbReference type="Proteomes" id="UP000215005"/>
    </source>
</evidence>
<evidence type="ECO:0000256" key="1">
    <source>
        <dbReference type="SAM" id="MobiDB-lite"/>
    </source>
</evidence>
<keyword evidence="2" id="KW-1133">Transmembrane helix</keyword>
<name>A0A223S2Y1_9ACTN</name>
<dbReference type="Pfam" id="PF19545">
    <property type="entry name" value="DUF6069"/>
    <property type="match status" value="1"/>
</dbReference>
<proteinExistence type="predicted"/>